<dbReference type="EMBL" id="CP016428">
    <property type="protein sequence ID" value="ANW06056.1"/>
    <property type="molecule type" value="Genomic_DNA"/>
</dbReference>
<sequence length="507" mass="55609">MAIALGSLLAGAIYTWFAGEDVNWDWRNYHEYNVWAVINGRYGIDALPAGFQTYFNPTVYFPVYYLRHLLPLPYGLMIIGAVHGLNLLLIYFLVRVLLREAATASAIGAAVLIAAVGPMTLSEVGTSFSDILTALPIVAGCILILSSNGSHHGRYVLAGLLIGAAVGLKLTNVVYALGAAAAVLVAARPLLATLCLGVGGLIGALATGGAWGLMLWREMGNPIFPLFNAVFQSKELIPMNIMDWQFMPRGILDALAYPFYWLVGDNRSSEHPFRDARFAVAMLLLVFGICRSLATRVTIFTQRDIQFLLFFIVSYATWLAVFSIQRYAIVLELLCAPLIVLMISRALAGPPGAVTEGTSSLRVNSVIVTTALLIALWSQPGDWFRRPWSNPFNPAIPQQLRQPADYFVLDKPIAYIAPLLPPQSRFYQIADIALPIMPDGRFDRRIRAGLQSPLPGGTWELHMRGKPIREQLLERFGLRVDPSRPCVEIEGAQLGTAIEACPLAARE</sequence>
<feature type="transmembrane region" description="Helical" evidence="1">
    <location>
        <begin position="74"/>
        <end position="94"/>
    </location>
</feature>
<feature type="transmembrane region" description="Helical" evidence="1">
    <location>
        <begin position="101"/>
        <end position="121"/>
    </location>
</feature>
<keyword evidence="1" id="KW-0812">Transmembrane</keyword>
<keyword evidence="1" id="KW-0472">Membrane</keyword>
<dbReference type="STRING" id="1274631.LMTR13_33060"/>
<evidence type="ECO:0000256" key="1">
    <source>
        <dbReference type="SAM" id="Phobius"/>
    </source>
</evidence>
<protein>
    <recommendedName>
        <fullName evidence="4">DUF2029 domain-containing protein</fullName>
    </recommendedName>
</protein>
<feature type="transmembrane region" description="Helical" evidence="1">
    <location>
        <begin position="190"/>
        <end position="216"/>
    </location>
</feature>
<evidence type="ECO:0000313" key="2">
    <source>
        <dbReference type="EMBL" id="ANW06056.1"/>
    </source>
</evidence>
<keyword evidence="3" id="KW-1185">Reference proteome</keyword>
<proteinExistence type="predicted"/>
<dbReference type="AlphaFoldDB" id="A0A1B1UTQ3"/>
<feature type="transmembrane region" description="Helical" evidence="1">
    <location>
        <begin position="157"/>
        <end position="184"/>
    </location>
</feature>
<accession>A0A1B1UTQ3</accession>
<keyword evidence="1" id="KW-1133">Transmembrane helix</keyword>
<feature type="transmembrane region" description="Helical" evidence="1">
    <location>
        <begin position="278"/>
        <end position="299"/>
    </location>
</feature>
<evidence type="ECO:0008006" key="4">
    <source>
        <dbReference type="Google" id="ProtNLM"/>
    </source>
</evidence>
<organism evidence="2 3">
    <name type="scientific">Bradyrhizobium icense</name>
    <dbReference type="NCBI Taxonomy" id="1274631"/>
    <lineage>
        <taxon>Bacteria</taxon>
        <taxon>Pseudomonadati</taxon>
        <taxon>Pseudomonadota</taxon>
        <taxon>Alphaproteobacteria</taxon>
        <taxon>Hyphomicrobiales</taxon>
        <taxon>Nitrobacteraceae</taxon>
        <taxon>Bradyrhizobium</taxon>
    </lineage>
</organism>
<dbReference type="Proteomes" id="UP000092839">
    <property type="component" value="Chromosome"/>
</dbReference>
<evidence type="ECO:0000313" key="3">
    <source>
        <dbReference type="Proteomes" id="UP000092839"/>
    </source>
</evidence>
<name>A0A1B1UTQ3_9BRAD</name>
<dbReference type="OrthoDB" id="1814621at2"/>
<feature type="transmembrane region" description="Helical" evidence="1">
    <location>
        <begin position="127"/>
        <end position="145"/>
    </location>
</feature>
<feature type="transmembrane region" description="Helical" evidence="1">
    <location>
        <begin position="305"/>
        <end position="322"/>
    </location>
</feature>
<gene>
    <name evidence="2" type="ORF">LMTR13_33060</name>
</gene>
<reference evidence="2 3" key="1">
    <citation type="submission" date="2016-07" db="EMBL/GenBank/DDBJ databases">
        <title>Complete genome sequence of Bradyrhizobium icense LMTR 13T, a potential inoculant strain isolated from lima bean (Phaseolus lunatus) in Peru.</title>
        <authorList>
            <person name="Ormeno-Orrillo E."/>
            <person name="Duran D."/>
            <person name="Rogel M.A."/>
            <person name="Rey L."/>
            <person name="Imperial J."/>
            <person name="Ruiz-Argueso T."/>
            <person name="Martinez-Romero E."/>
        </authorList>
    </citation>
    <scope>NUCLEOTIDE SEQUENCE [LARGE SCALE GENOMIC DNA]</scope>
    <source>
        <strain evidence="2 3">LMTR 13</strain>
    </source>
</reference>
<dbReference type="KEGG" id="bic:LMTR13_33060"/>